<dbReference type="InParanoid" id="A0A2R6RAU8"/>
<protein>
    <submittedName>
        <fullName evidence="2">Zinc finger CCCH domain-containing protein</fullName>
    </submittedName>
</protein>
<feature type="compositionally biased region" description="Basic and acidic residues" evidence="1">
    <location>
        <begin position="31"/>
        <end position="48"/>
    </location>
</feature>
<organism evidence="2 3">
    <name type="scientific">Actinidia chinensis var. chinensis</name>
    <name type="common">Chinese soft-hair kiwi</name>
    <dbReference type="NCBI Taxonomy" id="1590841"/>
    <lineage>
        <taxon>Eukaryota</taxon>
        <taxon>Viridiplantae</taxon>
        <taxon>Streptophyta</taxon>
        <taxon>Embryophyta</taxon>
        <taxon>Tracheophyta</taxon>
        <taxon>Spermatophyta</taxon>
        <taxon>Magnoliopsida</taxon>
        <taxon>eudicotyledons</taxon>
        <taxon>Gunneridae</taxon>
        <taxon>Pentapetalae</taxon>
        <taxon>asterids</taxon>
        <taxon>Ericales</taxon>
        <taxon>Actinidiaceae</taxon>
        <taxon>Actinidia</taxon>
    </lineage>
</organism>
<feature type="compositionally biased region" description="Basic and acidic residues" evidence="1">
    <location>
        <begin position="212"/>
        <end position="227"/>
    </location>
</feature>
<feature type="region of interest" description="Disordered" evidence="1">
    <location>
        <begin position="1"/>
        <end position="66"/>
    </location>
</feature>
<evidence type="ECO:0000256" key="1">
    <source>
        <dbReference type="SAM" id="MobiDB-lite"/>
    </source>
</evidence>
<dbReference type="Proteomes" id="UP000241394">
    <property type="component" value="Chromosome LG8"/>
</dbReference>
<dbReference type="FunCoup" id="A0A2R6RAU8">
    <property type="interactions" value="645"/>
</dbReference>
<feature type="compositionally biased region" description="Low complexity" evidence="1">
    <location>
        <begin position="21"/>
        <end position="30"/>
    </location>
</feature>
<feature type="compositionally biased region" description="Basic and acidic residues" evidence="1">
    <location>
        <begin position="112"/>
        <end position="127"/>
    </location>
</feature>
<reference evidence="3" key="2">
    <citation type="journal article" date="2018" name="BMC Genomics">
        <title>A manually annotated Actinidia chinensis var. chinensis (kiwifruit) genome highlights the challenges associated with draft genomes and gene prediction in plants.</title>
        <authorList>
            <person name="Pilkington S.M."/>
            <person name="Crowhurst R."/>
            <person name="Hilario E."/>
            <person name="Nardozza S."/>
            <person name="Fraser L."/>
            <person name="Peng Y."/>
            <person name="Gunaseelan K."/>
            <person name="Simpson R."/>
            <person name="Tahir J."/>
            <person name="Deroles S.C."/>
            <person name="Templeton K."/>
            <person name="Luo Z."/>
            <person name="Davy M."/>
            <person name="Cheng C."/>
            <person name="McNeilage M."/>
            <person name="Scaglione D."/>
            <person name="Liu Y."/>
            <person name="Zhang Q."/>
            <person name="Datson P."/>
            <person name="De Silva N."/>
            <person name="Gardiner S.E."/>
            <person name="Bassett H."/>
            <person name="Chagne D."/>
            <person name="McCallum J."/>
            <person name="Dzierzon H."/>
            <person name="Deng C."/>
            <person name="Wang Y.Y."/>
            <person name="Barron L."/>
            <person name="Manako K."/>
            <person name="Bowen J."/>
            <person name="Foster T.M."/>
            <person name="Erridge Z.A."/>
            <person name="Tiffin H."/>
            <person name="Waite C.N."/>
            <person name="Davies K.M."/>
            <person name="Grierson E.P."/>
            <person name="Laing W.A."/>
            <person name="Kirk R."/>
            <person name="Chen X."/>
            <person name="Wood M."/>
            <person name="Montefiori M."/>
            <person name="Brummell D.A."/>
            <person name="Schwinn K.E."/>
            <person name="Catanach A."/>
            <person name="Fullerton C."/>
            <person name="Li D."/>
            <person name="Meiyalaghan S."/>
            <person name="Nieuwenhuizen N."/>
            <person name="Read N."/>
            <person name="Prakash R."/>
            <person name="Hunter D."/>
            <person name="Zhang H."/>
            <person name="McKenzie M."/>
            <person name="Knabel M."/>
            <person name="Harris A."/>
            <person name="Allan A.C."/>
            <person name="Gleave A."/>
            <person name="Chen A."/>
            <person name="Janssen B.J."/>
            <person name="Plunkett B."/>
            <person name="Ampomah-Dwamena C."/>
            <person name="Voogd C."/>
            <person name="Leif D."/>
            <person name="Lafferty D."/>
            <person name="Souleyre E.J.F."/>
            <person name="Varkonyi-Gasic E."/>
            <person name="Gambi F."/>
            <person name="Hanley J."/>
            <person name="Yao J.L."/>
            <person name="Cheung J."/>
            <person name="David K.M."/>
            <person name="Warren B."/>
            <person name="Marsh K."/>
            <person name="Snowden K.C."/>
            <person name="Lin-Wang K."/>
            <person name="Brian L."/>
            <person name="Martinez-Sanchez M."/>
            <person name="Wang M."/>
            <person name="Ileperuma N."/>
            <person name="Macnee N."/>
            <person name="Campin R."/>
            <person name="McAtee P."/>
            <person name="Drummond R.S.M."/>
            <person name="Espley R.V."/>
            <person name="Ireland H.S."/>
            <person name="Wu R."/>
            <person name="Atkinson R.G."/>
            <person name="Karunairetnam S."/>
            <person name="Bulley S."/>
            <person name="Chunkath S."/>
            <person name="Hanley Z."/>
            <person name="Storey R."/>
            <person name="Thrimawithana A.H."/>
            <person name="Thomson S."/>
            <person name="David C."/>
            <person name="Testolin R."/>
            <person name="Huang H."/>
            <person name="Hellens R.P."/>
            <person name="Schaffer R.J."/>
        </authorList>
    </citation>
    <scope>NUCLEOTIDE SEQUENCE [LARGE SCALE GENOMIC DNA]</scope>
    <source>
        <strain evidence="3">cv. Red5</strain>
    </source>
</reference>
<comment type="caution">
    <text evidence="2">The sequence shown here is derived from an EMBL/GenBank/DDBJ whole genome shotgun (WGS) entry which is preliminary data.</text>
</comment>
<accession>A0A2R6RAU8</accession>
<dbReference type="EMBL" id="NKQK01000008">
    <property type="protein sequence ID" value="PSS24669.1"/>
    <property type="molecule type" value="Genomic_DNA"/>
</dbReference>
<name>A0A2R6RAU8_ACTCC</name>
<feature type="compositionally biased region" description="Polar residues" evidence="1">
    <location>
        <begin position="1"/>
        <end position="10"/>
    </location>
</feature>
<proteinExistence type="predicted"/>
<dbReference type="PANTHER" id="PTHR33871">
    <property type="entry name" value="OS05G0503100 PROTEIN-RELATED"/>
    <property type="match status" value="1"/>
</dbReference>
<feature type="compositionally biased region" description="Basic and acidic residues" evidence="1">
    <location>
        <begin position="142"/>
        <end position="176"/>
    </location>
</feature>
<dbReference type="OrthoDB" id="1922230at2759"/>
<feature type="region of interest" description="Disordered" evidence="1">
    <location>
        <begin position="105"/>
        <end position="237"/>
    </location>
</feature>
<sequence length="251" mass="27356">MGCCASSNYKSAPAPPKRLRSSSSRSSGFRHSAEAPAHPEEETVKEVLSETANPKPAISKIEDEDKKIGFMPSLHKIREIDGNVEKKPPLVSTEVSEVSEICSLSESVSTGAEKRENGGGEFRRRMEGSPARRPMAGKSPARRVEPDPSRVRPVPGRDRRSVAADGPRRDFGEISGRRSRSPAARAVDGRGARAGLGRSPSARKTGKSPSRVRSELNEKTRDIEDSNRWAPPTTNESLENPLVSLECFIFL</sequence>
<reference evidence="2 3" key="1">
    <citation type="submission" date="2017-07" db="EMBL/GenBank/DDBJ databases">
        <title>An improved, manually edited Actinidia chinensis var. chinensis (kiwifruit) genome highlights the challenges associated with draft genomes and gene prediction in plants.</title>
        <authorList>
            <person name="Pilkington S."/>
            <person name="Crowhurst R."/>
            <person name="Hilario E."/>
            <person name="Nardozza S."/>
            <person name="Fraser L."/>
            <person name="Peng Y."/>
            <person name="Gunaseelan K."/>
            <person name="Simpson R."/>
            <person name="Tahir J."/>
            <person name="Deroles S."/>
            <person name="Templeton K."/>
            <person name="Luo Z."/>
            <person name="Davy M."/>
            <person name="Cheng C."/>
            <person name="Mcneilage M."/>
            <person name="Scaglione D."/>
            <person name="Liu Y."/>
            <person name="Zhang Q."/>
            <person name="Datson P."/>
            <person name="De Silva N."/>
            <person name="Gardiner S."/>
            <person name="Bassett H."/>
            <person name="Chagne D."/>
            <person name="Mccallum J."/>
            <person name="Dzierzon H."/>
            <person name="Deng C."/>
            <person name="Wang Y.-Y."/>
            <person name="Barron N."/>
            <person name="Manako K."/>
            <person name="Bowen J."/>
            <person name="Foster T."/>
            <person name="Erridge Z."/>
            <person name="Tiffin H."/>
            <person name="Waite C."/>
            <person name="Davies K."/>
            <person name="Grierson E."/>
            <person name="Laing W."/>
            <person name="Kirk R."/>
            <person name="Chen X."/>
            <person name="Wood M."/>
            <person name="Montefiori M."/>
            <person name="Brummell D."/>
            <person name="Schwinn K."/>
            <person name="Catanach A."/>
            <person name="Fullerton C."/>
            <person name="Li D."/>
            <person name="Meiyalaghan S."/>
            <person name="Nieuwenhuizen N."/>
            <person name="Read N."/>
            <person name="Prakash R."/>
            <person name="Hunter D."/>
            <person name="Zhang H."/>
            <person name="Mckenzie M."/>
            <person name="Knabel M."/>
            <person name="Harris A."/>
            <person name="Allan A."/>
            <person name="Chen A."/>
            <person name="Janssen B."/>
            <person name="Plunkett B."/>
            <person name="Dwamena C."/>
            <person name="Voogd C."/>
            <person name="Leif D."/>
            <person name="Lafferty D."/>
            <person name="Souleyre E."/>
            <person name="Varkonyi-Gasic E."/>
            <person name="Gambi F."/>
            <person name="Hanley J."/>
            <person name="Yao J.-L."/>
            <person name="Cheung J."/>
            <person name="David K."/>
            <person name="Warren B."/>
            <person name="Marsh K."/>
            <person name="Snowden K."/>
            <person name="Lin-Wang K."/>
            <person name="Brian L."/>
            <person name="Martinez-Sanchez M."/>
            <person name="Wang M."/>
            <person name="Ileperuma N."/>
            <person name="Macnee N."/>
            <person name="Campin R."/>
            <person name="Mcatee P."/>
            <person name="Drummond R."/>
            <person name="Espley R."/>
            <person name="Ireland H."/>
            <person name="Wu R."/>
            <person name="Atkinson R."/>
            <person name="Karunairetnam S."/>
            <person name="Bulley S."/>
            <person name="Chunkath S."/>
            <person name="Hanley Z."/>
            <person name="Storey R."/>
            <person name="Thrimawithana A."/>
            <person name="Thomson S."/>
            <person name="David C."/>
            <person name="Testolin R."/>
        </authorList>
    </citation>
    <scope>NUCLEOTIDE SEQUENCE [LARGE SCALE GENOMIC DNA]</scope>
    <source>
        <strain evidence="3">cv. Red5</strain>
        <tissue evidence="2">Young leaf</tissue>
    </source>
</reference>
<evidence type="ECO:0000313" key="2">
    <source>
        <dbReference type="EMBL" id="PSS24669.1"/>
    </source>
</evidence>
<dbReference type="PANTHER" id="PTHR33871:SF1">
    <property type="entry name" value="OS05G0503100 PROTEIN"/>
    <property type="match status" value="1"/>
</dbReference>
<dbReference type="AlphaFoldDB" id="A0A2R6RAU8"/>
<evidence type="ECO:0000313" key="3">
    <source>
        <dbReference type="Proteomes" id="UP000241394"/>
    </source>
</evidence>
<gene>
    <name evidence="2" type="ORF">CEY00_Acc09585</name>
</gene>
<dbReference type="Gramene" id="PSS24669">
    <property type="protein sequence ID" value="PSS24669"/>
    <property type="gene ID" value="CEY00_Acc09585"/>
</dbReference>
<keyword evidence="3" id="KW-1185">Reference proteome</keyword>
<dbReference type="OMA" id="FLNVETH"/>